<dbReference type="Gene3D" id="3.40.30.10">
    <property type="entry name" value="Glutaredoxin"/>
    <property type="match status" value="1"/>
</dbReference>
<comment type="subunit">
    <text evidence="2">Monomer.</text>
</comment>
<evidence type="ECO:0000256" key="8">
    <source>
        <dbReference type="ARBA" id="ARBA00023284"/>
    </source>
</evidence>
<keyword evidence="8" id="KW-0676">Redox-active center</keyword>
<dbReference type="PANTHER" id="PTHR42801">
    <property type="entry name" value="THIOREDOXIN-DEPENDENT PEROXIDE REDUCTASE"/>
    <property type="match status" value="1"/>
</dbReference>
<evidence type="ECO:0000256" key="5">
    <source>
        <dbReference type="ARBA" id="ARBA00022862"/>
    </source>
</evidence>
<dbReference type="NCBIfam" id="NF006960">
    <property type="entry name" value="PRK09437.1"/>
    <property type="match status" value="1"/>
</dbReference>
<name>A0ABX1G3G6_9MICC</name>
<sequence length="165" mass="17800">MSENIAAEPKRLSPGDAAPEFTLPDAQGKELSLASLRGKKTIVYFYPAASTPGCTKQACDFRDSLASLTAAGYQVVGISPDASAKLAKFTDAQELTFPLLADEDHTVAEAYGAWGEKKNYGRVYDGLIRSTFVIDESGRVELAQYNVRATGHVAKLRRDLGLDPK</sequence>
<dbReference type="InterPro" id="IPR050924">
    <property type="entry name" value="Peroxiredoxin_BCP/PrxQ"/>
</dbReference>
<dbReference type="InterPro" id="IPR000866">
    <property type="entry name" value="AhpC/TSA"/>
</dbReference>
<evidence type="ECO:0000256" key="3">
    <source>
        <dbReference type="ARBA" id="ARBA00013017"/>
    </source>
</evidence>
<dbReference type="PROSITE" id="PS51352">
    <property type="entry name" value="THIOREDOXIN_2"/>
    <property type="match status" value="1"/>
</dbReference>
<dbReference type="InterPro" id="IPR013766">
    <property type="entry name" value="Thioredoxin_domain"/>
</dbReference>
<keyword evidence="7" id="KW-1015">Disulfide bond</keyword>
<evidence type="ECO:0000256" key="7">
    <source>
        <dbReference type="ARBA" id="ARBA00023157"/>
    </source>
</evidence>
<proteinExistence type="inferred from homology"/>
<comment type="function">
    <text evidence="1">Thiol-specific peroxidase that catalyzes the reduction of hydrogen peroxide and organic hydroperoxides to water and alcohols, respectively. Plays a role in cell protection against oxidative stress by detoxifying peroxides and as sensor of hydrogen peroxide-mediated signaling events.</text>
</comment>
<dbReference type="EC" id="1.11.1.24" evidence="3"/>
<keyword evidence="15" id="KW-1185">Reference proteome</keyword>
<dbReference type="RefSeq" id="WP_168151432.1">
    <property type="nucleotide sequence ID" value="NZ_JAAWVT010000002.1"/>
</dbReference>
<keyword evidence="5" id="KW-0049">Antioxidant</keyword>
<dbReference type="GO" id="GO:0004601">
    <property type="term" value="F:peroxidase activity"/>
    <property type="evidence" value="ECO:0007669"/>
    <property type="project" value="UniProtKB-KW"/>
</dbReference>
<dbReference type="PANTHER" id="PTHR42801:SF4">
    <property type="entry name" value="AHPC_TSA FAMILY PROTEIN"/>
    <property type="match status" value="1"/>
</dbReference>
<evidence type="ECO:0000256" key="11">
    <source>
        <dbReference type="ARBA" id="ARBA00041373"/>
    </source>
</evidence>
<dbReference type="Proteomes" id="UP000746595">
    <property type="component" value="Unassembled WGS sequence"/>
</dbReference>
<comment type="catalytic activity">
    <reaction evidence="12">
        <text>a hydroperoxide + [thioredoxin]-dithiol = an alcohol + [thioredoxin]-disulfide + H2O</text>
        <dbReference type="Rhea" id="RHEA:62620"/>
        <dbReference type="Rhea" id="RHEA-COMP:10698"/>
        <dbReference type="Rhea" id="RHEA-COMP:10700"/>
        <dbReference type="ChEBI" id="CHEBI:15377"/>
        <dbReference type="ChEBI" id="CHEBI:29950"/>
        <dbReference type="ChEBI" id="CHEBI:30879"/>
        <dbReference type="ChEBI" id="CHEBI:35924"/>
        <dbReference type="ChEBI" id="CHEBI:50058"/>
        <dbReference type="EC" id="1.11.1.24"/>
    </reaction>
</comment>
<comment type="similarity">
    <text evidence="10">Belongs to the peroxiredoxin family. BCP/PrxQ subfamily.</text>
</comment>
<comment type="caution">
    <text evidence="14">The sequence shown here is derived from an EMBL/GenBank/DDBJ whole genome shotgun (WGS) entry which is preliminary data.</text>
</comment>
<feature type="domain" description="Thioredoxin" evidence="13">
    <location>
        <begin position="12"/>
        <end position="165"/>
    </location>
</feature>
<dbReference type="PIRSF" id="PIRSF000239">
    <property type="entry name" value="AHPC"/>
    <property type="match status" value="1"/>
</dbReference>
<evidence type="ECO:0000313" key="14">
    <source>
        <dbReference type="EMBL" id="NKG20573.1"/>
    </source>
</evidence>
<evidence type="ECO:0000256" key="10">
    <source>
        <dbReference type="ARBA" id="ARBA00038489"/>
    </source>
</evidence>
<accession>A0ABX1G3G6</accession>
<keyword evidence="6 14" id="KW-0560">Oxidoreductase</keyword>
<evidence type="ECO:0000256" key="12">
    <source>
        <dbReference type="ARBA" id="ARBA00049091"/>
    </source>
</evidence>
<evidence type="ECO:0000256" key="4">
    <source>
        <dbReference type="ARBA" id="ARBA00022559"/>
    </source>
</evidence>
<keyword evidence="4 14" id="KW-0575">Peroxidase</keyword>
<dbReference type="EMBL" id="JAAWVT010000002">
    <property type="protein sequence ID" value="NKG20573.1"/>
    <property type="molecule type" value="Genomic_DNA"/>
</dbReference>
<evidence type="ECO:0000256" key="9">
    <source>
        <dbReference type="ARBA" id="ARBA00032824"/>
    </source>
</evidence>
<evidence type="ECO:0000256" key="1">
    <source>
        <dbReference type="ARBA" id="ARBA00003330"/>
    </source>
</evidence>
<protein>
    <recommendedName>
        <fullName evidence="3">thioredoxin-dependent peroxiredoxin</fullName>
        <ecNumber evidence="3">1.11.1.24</ecNumber>
    </recommendedName>
    <alternativeName>
        <fullName evidence="11">Bacterioferritin comigratory protein</fullName>
    </alternativeName>
    <alternativeName>
        <fullName evidence="9">Thioredoxin peroxidase</fullName>
    </alternativeName>
</protein>
<dbReference type="InterPro" id="IPR036249">
    <property type="entry name" value="Thioredoxin-like_sf"/>
</dbReference>
<evidence type="ECO:0000259" key="13">
    <source>
        <dbReference type="PROSITE" id="PS51352"/>
    </source>
</evidence>
<dbReference type="SUPFAM" id="SSF52833">
    <property type="entry name" value="Thioredoxin-like"/>
    <property type="match status" value="1"/>
</dbReference>
<evidence type="ECO:0000256" key="2">
    <source>
        <dbReference type="ARBA" id="ARBA00011245"/>
    </source>
</evidence>
<reference evidence="14 15" key="1">
    <citation type="submission" date="2020-04" db="EMBL/GenBank/DDBJ databases">
        <title>Paeniglutamicibacter sp. ANT13_2, a novel actinomycete isolated from sediment in Antarctica.</title>
        <authorList>
            <person name="Sakdapetsiri C."/>
            <person name="Pinyakong O."/>
        </authorList>
    </citation>
    <scope>NUCLEOTIDE SEQUENCE [LARGE SCALE GENOMIC DNA]</scope>
    <source>
        <strain evidence="14 15">ANT13_2</strain>
    </source>
</reference>
<dbReference type="Pfam" id="PF00578">
    <property type="entry name" value="AhpC-TSA"/>
    <property type="match status" value="1"/>
</dbReference>
<gene>
    <name evidence="14" type="primary">bcp</name>
    <name evidence="14" type="ORF">HED64_07585</name>
</gene>
<organism evidence="14 15">
    <name type="scientific">Paeniglutamicibacter terrestris</name>
    <dbReference type="NCBI Taxonomy" id="2723403"/>
    <lineage>
        <taxon>Bacteria</taxon>
        <taxon>Bacillati</taxon>
        <taxon>Actinomycetota</taxon>
        <taxon>Actinomycetes</taxon>
        <taxon>Micrococcales</taxon>
        <taxon>Micrococcaceae</taxon>
        <taxon>Paeniglutamicibacter</taxon>
    </lineage>
</organism>
<evidence type="ECO:0000313" key="15">
    <source>
        <dbReference type="Proteomes" id="UP000746595"/>
    </source>
</evidence>
<evidence type="ECO:0000256" key="6">
    <source>
        <dbReference type="ARBA" id="ARBA00023002"/>
    </source>
</evidence>
<dbReference type="InterPro" id="IPR024706">
    <property type="entry name" value="Peroxiredoxin_AhpC-typ"/>
</dbReference>
<dbReference type="CDD" id="cd03017">
    <property type="entry name" value="PRX_BCP"/>
    <property type="match status" value="1"/>
</dbReference>